<proteinExistence type="predicted"/>
<dbReference type="OrthoDB" id="10383199at2759"/>
<protein>
    <submittedName>
        <fullName evidence="1">5675_t:CDS:1</fullName>
    </submittedName>
</protein>
<organism evidence="1 2">
    <name type="scientific">Paraglomus occultum</name>
    <dbReference type="NCBI Taxonomy" id="144539"/>
    <lineage>
        <taxon>Eukaryota</taxon>
        <taxon>Fungi</taxon>
        <taxon>Fungi incertae sedis</taxon>
        <taxon>Mucoromycota</taxon>
        <taxon>Glomeromycotina</taxon>
        <taxon>Glomeromycetes</taxon>
        <taxon>Paraglomerales</taxon>
        <taxon>Paraglomeraceae</taxon>
        <taxon>Paraglomus</taxon>
    </lineage>
</organism>
<gene>
    <name evidence="1" type="ORF">POCULU_LOCUS4203</name>
</gene>
<dbReference type="Proteomes" id="UP000789572">
    <property type="component" value="Unassembled WGS sequence"/>
</dbReference>
<dbReference type="EMBL" id="CAJVPJ010000527">
    <property type="protein sequence ID" value="CAG8534125.1"/>
    <property type="molecule type" value="Genomic_DNA"/>
</dbReference>
<name>A0A9N9AMZ6_9GLOM</name>
<accession>A0A9N9AMZ6</accession>
<evidence type="ECO:0000313" key="1">
    <source>
        <dbReference type="EMBL" id="CAG8534125.1"/>
    </source>
</evidence>
<evidence type="ECO:0000313" key="2">
    <source>
        <dbReference type="Proteomes" id="UP000789572"/>
    </source>
</evidence>
<dbReference type="AlphaFoldDB" id="A0A9N9AMZ6"/>
<sequence length="151" mass="17334">MTDIQTPSTLCSDSDDEGYEESTLRFPILDFSKLPHRNFSLPPRILEKPLEFPKPDFDNLPSREFMLPRELRIRVGLAVAVDICENAEENVCEKKTRISKHGDFGKRMRHLRNGEMEFTLTGLFENLSGMAKIIKTPLRSGFGKRCAEIFN</sequence>
<comment type="caution">
    <text evidence="1">The sequence shown here is derived from an EMBL/GenBank/DDBJ whole genome shotgun (WGS) entry which is preliminary data.</text>
</comment>
<keyword evidence="2" id="KW-1185">Reference proteome</keyword>
<reference evidence="1" key="1">
    <citation type="submission" date="2021-06" db="EMBL/GenBank/DDBJ databases">
        <authorList>
            <person name="Kallberg Y."/>
            <person name="Tangrot J."/>
            <person name="Rosling A."/>
        </authorList>
    </citation>
    <scope>NUCLEOTIDE SEQUENCE</scope>
    <source>
        <strain evidence="1">IA702</strain>
    </source>
</reference>